<organism evidence="9 10">
    <name type="scientific">Naasia lichenicola</name>
    <dbReference type="NCBI Taxonomy" id="2565933"/>
    <lineage>
        <taxon>Bacteria</taxon>
        <taxon>Bacillati</taxon>
        <taxon>Actinomycetota</taxon>
        <taxon>Actinomycetes</taxon>
        <taxon>Micrococcales</taxon>
        <taxon>Microbacteriaceae</taxon>
        <taxon>Naasia</taxon>
    </lineage>
</organism>
<keyword evidence="2 8" id="KW-0645">Protease</keyword>
<evidence type="ECO:0000313" key="9">
    <source>
        <dbReference type="EMBL" id="THG28743.1"/>
    </source>
</evidence>
<comment type="caution">
    <text evidence="9">The sequence shown here is derived from an EMBL/GenBank/DDBJ whole genome shotgun (WGS) entry which is preliminary data.</text>
</comment>
<evidence type="ECO:0000256" key="7">
    <source>
        <dbReference type="ARBA" id="ARBA00023239"/>
    </source>
</evidence>
<protein>
    <recommendedName>
        <fullName evidence="8">Abasic site processing protein</fullName>
        <ecNumber evidence="8">3.4.-.-</ecNumber>
    </recommendedName>
</protein>
<dbReference type="GO" id="GO:0008233">
    <property type="term" value="F:peptidase activity"/>
    <property type="evidence" value="ECO:0007669"/>
    <property type="project" value="UniProtKB-KW"/>
</dbReference>
<accession>A0A4S4FF58</accession>
<dbReference type="Proteomes" id="UP000309133">
    <property type="component" value="Unassembled WGS sequence"/>
</dbReference>
<keyword evidence="5" id="KW-0190">Covalent protein-DNA linkage</keyword>
<keyword evidence="6" id="KW-0238">DNA-binding</keyword>
<name>A0A4S4FF58_9MICO</name>
<dbReference type="GO" id="GO:0006508">
    <property type="term" value="P:proteolysis"/>
    <property type="evidence" value="ECO:0007669"/>
    <property type="project" value="UniProtKB-KW"/>
</dbReference>
<dbReference type="SUPFAM" id="SSF143081">
    <property type="entry name" value="BB1717-like"/>
    <property type="match status" value="1"/>
</dbReference>
<keyword evidence="4 8" id="KW-0378">Hydrolase</keyword>
<evidence type="ECO:0000256" key="4">
    <source>
        <dbReference type="ARBA" id="ARBA00022801"/>
    </source>
</evidence>
<dbReference type="Gene3D" id="3.90.1680.10">
    <property type="entry name" value="SOS response associated peptidase-like"/>
    <property type="match status" value="1"/>
</dbReference>
<dbReference type="PANTHER" id="PTHR13604:SF0">
    <property type="entry name" value="ABASIC SITE PROCESSING PROTEIN HMCES"/>
    <property type="match status" value="1"/>
</dbReference>
<gene>
    <name evidence="9" type="ORF">E6C64_18365</name>
</gene>
<comment type="similarity">
    <text evidence="1 8">Belongs to the SOS response-associated peptidase family.</text>
</comment>
<reference evidence="9 10" key="1">
    <citation type="submission" date="2019-04" db="EMBL/GenBank/DDBJ databases">
        <authorList>
            <person name="Jiang L."/>
        </authorList>
    </citation>
    <scope>NUCLEOTIDE SEQUENCE [LARGE SCALE GENOMIC DNA]</scope>
    <source>
        <strain evidence="9 10">YIM 131853</strain>
    </source>
</reference>
<sequence length="246" mass="27021">MCGRYVVTKTVGDMVSFFDVEKVGETLAAESWNIAPTDRVNIVLDSLPKKTSEADEPAPLRRLEAARWGLVPPWAKELSVGSRMFNARSEDAAEKSAFRNSVKKRRAAIPASGYYEWRKNEDGSKTPFYIAPPDDAMFAFAGLYEWWKNPAAADDDPAKWVLSATILTQDSAGELAGIHDRMPVVLTADTLEPWLDPTEEGDAELVAAIAAEGIFATEEFSLREVGREVGNVRNNSPELIAPVESS</sequence>
<evidence type="ECO:0000256" key="1">
    <source>
        <dbReference type="ARBA" id="ARBA00008136"/>
    </source>
</evidence>
<evidence type="ECO:0000256" key="2">
    <source>
        <dbReference type="ARBA" id="ARBA00022670"/>
    </source>
</evidence>
<dbReference type="GO" id="GO:0016829">
    <property type="term" value="F:lyase activity"/>
    <property type="evidence" value="ECO:0007669"/>
    <property type="project" value="UniProtKB-KW"/>
</dbReference>
<proteinExistence type="inferred from homology"/>
<dbReference type="OrthoDB" id="9782620at2"/>
<evidence type="ECO:0000256" key="3">
    <source>
        <dbReference type="ARBA" id="ARBA00022763"/>
    </source>
</evidence>
<dbReference type="EC" id="3.4.-.-" evidence="8"/>
<dbReference type="InterPro" id="IPR003738">
    <property type="entry name" value="SRAP"/>
</dbReference>
<keyword evidence="7" id="KW-0456">Lyase</keyword>
<evidence type="ECO:0000313" key="10">
    <source>
        <dbReference type="Proteomes" id="UP000309133"/>
    </source>
</evidence>
<dbReference type="RefSeq" id="WP_136429219.1">
    <property type="nucleotide sequence ID" value="NZ_SSSM01000006.1"/>
</dbReference>
<evidence type="ECO:0000256" key="6">
    <source>
        <dbReference type="ARBA" id="ARBA00023125"/>
    </source>
</evidence>
<evidence type="ECO:0000256" key="8">
    <source>
        <dbReference type="RuleBase" id="RU364100"/>
    </source>
</evidence>
<dbReference type="GO" id="GO:0003697">
    <property type="term" value="F:single-stranded DNA binding"/>
    <property type="evidence" value="ECO:0007669"/>
    <property type="project" value="InterPro"/>
</dbReference>
<dbReference type="PANTHER" id="PTHR13604">
    <property type="entry name" value="DC12-RELATED"/>
    <property type="match status" value="1"/>
</dbReference>
<dbReference type="GO" id="GO:0106300">
    <property type="term" value="P:protein-DNA covalent cross-linking repair"/>
    <property type="evidence" value="ECO:0007669"/>
    <property type="project" value="InterPro"/>
</dbReference>
<dbReference type="InterPro" id="IPR036590">
    <property type="entry name" value="SRAP-like"/>
</dbReference>
<evidence type="ECO:0000256" key="5">
    <source>
        <dbReference type="ARBA" id="ARBA00023124"/>
    </source>
</evidence>
<keyword evidence="10" id="KW-1185">Reference proteome</keyword>
<dbReference type="AlphaFoldDB" id="A0A4S4FF58"/>
<dbReference type="EMBL" id="SSSM01000006">
    <property type="protein sequence ID" value="THG28743.1"/>
    <property type="molecule type" value="Genomic_DNA"/>
</dbReference>
<dbReference type="Pfam" id="PF02586">
    <property type="entry name" value="SRAP"/>
    <property type="match status" value="1"/>
</dbReference>
<keyword evidence="3" id="KW-0227">DNA damage</keyword>